<dbReference type="PANTHER" id="PTHR43685">
    <property type="entry name" value="GLYCOSYLTRANSFERASE"/>
    <property type="match status" value="1"/>
</dbReference>
<organism evidence="2 3">
    <name type="scientific">Stenotrophomonas acidaminiphila</name>
    <dbReference type="NCBI Taxonomy" id="128780"/>
    <lineage>
        <taxon>Bacteria</taxon>
        <taxon>Pseudomonadati</taxon>
        <taxon>Pseudomonadota</taxon>
        <taxon>Gammaproteobacteria</taxon>
        <taxon>Lysobacterales</taxon>
        <taxon>Lysobacteraceae</taxon>
        <taxon>Stenotrophomonas</taxon>
    </lineage>
</organism>
<dbReference type="InterPro" id="IPR050834">
    <property type="entry name" value="Glycosyltransf_2"/>
</dbReference>
<gene>
    <name evidence="2" type="ORF">AOT14_01600</name>
</gene>
<reference evidence="2 3" key="1">
    <citation type="journal article" date="2015" name="Genome Announc.">
        <title>Complete Genome Sequencing of Stenotrophomonas acidaminiphila ZAC14D2_NAIMI4_2, a Multidrug-Resistant Strain Isolated from Sediments of a Polluted River in Mexico, Uncovers New Antibiotic Resistance Genes and a Novel Class-II Lasso Peptide Biosynthesis Gene Cluster.</title>
        <authorList>
            <person name="Vinuesa P."/>
            <person name="Ochoa-Sanchez L.E."/>
        </authorList>
    </citation>
    <scope>NUCLEOTIDE SEQUENCE [LARGE SCALE GENOMIC DNA]</scope>
    <source>
        <strain evidence="2 3">ZAC14D2_NAIMI4_2</strain>
    </source>
</reference>
<dbReference type="PATRIC" id="fig|128780.6.peg.162"/>
<evidence type="ECO:0000259" key="1">
    <source>
        <dbReference type="Pfam" id="PF00535"/>
    </source>
</evidence>
<evidence type="ECO:0000313" key="2">
    <source>
        <dbReference type="EMBL" id="ALJ26622.1"/>
    </source>
</evidence>
<dbReference type="AlphaFoldDB" id="A0A0R0E0J3"/>
<dbReference type="KEGG" id="sacz:AOT14_01600"/>
<feature type="domain" description="Glycosyltransferase 2-like" evidence="1">
    <location>
        <begin position="9"/>
        <end position="116"/>
    </location>
</feature>
<evidence type="ECO:0000313" key="3">
    <source>
        <dbReference type="Proteomes" id="UP000061010"/>
    </source>
</evidence>
<accession>A0A0R0E0J3</accession>
<keyword evidence="3" id="KW-1185">Reference proteome</keyword>
<dbReference type="Gene3D" id="3.90.550.10">
    <property type="entry name" value="Spore Coat Polysaccharide Biosynthesis Protein SpsA, Chain A"/>
    <property type="match status" value="1"/>
</dbReference>
<dbReference type="GO" id="GO:0044010">
    <property type="term" value="P:single-species biofilm formation"/>
    <property type="evidence" value="ECO:0007669"/>
    <property type="project" value="TreeGrafter"/>
</dbReference>
<proteinExistence type="predicted"/>
<dbReference type="PANTHER" id="PTHR43685:SF2">
    <property type="entry name" value="GLYCOSYLTRANSFERASE 2-LIKE DOMAIN-CONTAINING PROTEIN"/>
    <property type="match status" value="1"/>
</dbReference>
<keyword evidence="2" id="KW-0808">Transferase</keyword>
<dbReference type="Proteomes" id="UP000061010">
    <property type="component" value="Chromosome"/>
</dbReference>
<protein>
    <submittedName>
        <fullName evidence="2">Glycosyl transferase family 2</fullName>
    </submittedName>
</protein>
<name>A0A0R0E0J3_9GAMM</name>
<dbReference type="CDD" id="cd00761">
    <property type="entry name" value="Glyco_tranf_GTA_type"/>
    <property type="match status" value="1"/>
</dbReference>
<dbReference type="Pfam" id="PF00535">
    <property type="entry name" value="Glycos_transf_2"/>
    <property type="match status" value="1"/>
</dbReference>
<dbReference type="RefSeq" id="WP_054661628.1">
    <property type="nucleotide sequence ID" value="NZ_CP043570.1"/>
</dbReference>
<sequence length="308" mass="34678">MSIAATTFSVVITSYNYLQFVVEAVESALAQTRPAAQVIVVDDGSSDGSPAMLQQRYGADPRVTLLFGENEGQLAAFQRGTAAASGDVVCFLDADDRWKPQYLEKIGAVYDARRDVDFVFSDLRTFGIDNQDILYEDSKAPIDLGYTAISTYFFVTWYGAPTSALSLRRRWADTVLDLPPSFRKQWKLCADACLVHGASILGARKFYLPTGCVEYRTHGSNGWWATRQEPASLHLNGLRNYGIVRHYAWRSGLDDNCCVLSKNEYRTKPAPTRKERKRYASLALRGDAPWWKRYERAASILFGHRRGR</sequence>
<dbReference type="SUPFAM" id="SSF53448">
    <property type="entry name" value="Nucleotide-diphospho-sugar transferases"/>
    <property type="match status" value="1"/>
</dbReference>
<dbReference type="EMBL" id="CP012900">
    <property type="protein sequence ID" value="ALJ26622.1"/>
    <property type="molecule type" value="Genomic_DNA"/>
</dbReference>
<dbReference type="GO" id="GO:0016740">
    <property type="term" value="F:transferase activity"/>
    <property type="evidence" value="ECO:0007669"/>
    <property type="project" value="UniProtKB-KW"/>
</dbReference>
<dbReference type="InterPro" id="IPR001173">
    <property type="entry name" value="Glyco_trans_2-like"/>
</dbReference>
<dbReference type="InterPro" id="IPR029044">
    <property type="entry name" value="Nucleotide-diphossugar_trans"/>
</dbReference>
<dbReference type="OrthoDB" id="9801954at2"/>